<proteinExistence type="predicted"/>
<keyword evidence="2" id="KW-1185">Reference proteome</keyword>
<protein>
    <submittedName>
        <fullName evidence="3">Uncharacterized protein</fullName>
    </submittedName>
</protein>
<sequence>MKPSNELKKLPCDEDIFYISKPSTSSTSARNAQQKSSDVPLSINQVSNNKLIEDEAMTKIKLNSKKSMDNSTIASNNSPNGRITAKISFSNDMNQISPHDMISTHITQSVIETNLLPNLKNKFSKLQLTTNFDCYDCDKQSSCKKIAMKKYIEFDTSSFWNKNE</sequence>
<feature type="region of interest" description="Disordered" evidence="1">
    <location>
        <begin position="21"/>
        <end position="42"/>
    </location>
</feature>
<evidence type="ECO:0000313" key="2">
    <source>
        <dbReference type="Proteomes" id="UP000050640"/>
    </source>
</evidence>
<dbReference type="AlphaFoldDB" id="A0A0R3RU35"/>
<dbReference type="WBParaSite" id="EEL_0000552201-mRNA-1">
    <property type="protein sequence ID" value="EEL_0000552201-mRNA-1"/>
    <property type="gene ID" value="EEL_0000552201"/>
</dbReference>
<reference evidence="3" key="1">
    <citation type="submission" date="2017-02" db="UniProtKB">
        <authorList>
            <consortium name="WormBaseParasite"/>
        </authorList>
    </citation>
    <scope>IDENTIFICATION</scope>
</reference>
<dbReference type="Proteomes" id="UP000050640">
    <property type="component" value="Unplaced"/>
</dbReference>
<evidence type="ECO:0000313" key="3">
    <source>
        <dbReference type="WBParaSite" id="EEL_0000552201-mRNA-1"/>
    </source>
</evidence>
<organism evidence="2 3">
    <name type="scientific">Elaeophora elaphi</name>
    <dbReference type="NCBI Taxonomy" id="1147741"/>
    <lineage>
        <taxon>Eukaryota</taxon>
        <taxon>Metazoa</taxon>
        <taxon>Ecdysozoa</taxon>
        <taxon>Nematoda</taxon>
        <taxon>Chromadorea</taxon>
        <taxon>Rhabditida</taxon>
        <taxon>Spirurina</taxon>
        <taxon>Spiruromorpha</taxon>
        <taxon>Filarioidea</taxon>
        <taxon>Onchocercidae</taxon>
        <taxon>Elaeophora</taxon>
    </lineage>
</organism>
<name>A0A0R3RU35_9BILA</name>
<evidence type="ECO:0000256" key="1">
    <source>
        <dbReference type="SAM" id="MobiDB-lite"/>
    </source>
</evidence>
<accession>A0A0R3RU35</accession>